<dbReference type="PANTHER" id="PTHR43351">
    <property type="entry name" value="L(+)-TARTRATE DEHYDRATASE SUBUNIT BETA"/>
    <property type="match status" value="1"/>
</dbReference>
<dbReference type="InterPro" id="IPR004647">
    <property type="entry name" value="Fe-S_hydro-lyase_TtdB-typ_cat"/>
</dbReference>
<keyword evidence="2" id="KW-0456">Lyase</keyword>
<reference evidence="4" key="1">
    <citation type="submission" date="2021-08" db="EMBL/GenBank/DDBJ databases">
        <title>Hoeflea bacterium WL0058 sp. nov., isolated from the sediment.</title>
        <authorList>
            <person name="Wang L."/>
            <person name="Zhang D."/>
        </authorList>
    </citation>
    <scope>NUCLEOTIDE SEQUENCE</scope>
    <source>
        <strain evidence="4">WL0058</strain>
    </source>
</reference>
<evidence type="ECO:0000259" key="3">
    <source>
        <dbReference type="Pfam" id="PF05683"/>
    </source>
</evidence>
<dbReference type="RefSeq" id="WP_220228812.1">
    <property type="nucleotide sequence ID" value="NZ_JAICBX010000002.1"/>
</dbReference>
<dbReference type="InterPro" id="IPR036660">
    <property type="entry name" value="Fe-S_hydroAse_TtdB_cat_sf"/>
</dbReference>
<evidence type="ECO:0000313" key="4">
    <source>
        <dbReference type="EMBL" id="MBW8638164.1"/>
    </source>
</evidence>
<evidence type="ECO:0000256" key="1">
    <source>
        <dbReference type="ARBA" id="ARBA00008876"/>
    </source>
</evidence>
<comment type="caution">
    <text evidence="4">The sequence shown here is derived from an EMBL/GenBank/DDBJ whole genome shotgun (WGS) entry which is preliminary data.</text>
</comment>
<gene>
    <name evidence="4" type="ORF">K1W69_13285</name>
</gene>
<organism evidence="4 5">
    <name type="scientific">Flavimaribacter sediminis</name>
    <dbReference type="NCBI Taxonomy" id="2865987"/>
    <lineage>
        <taxon>Bacteria</taxon>
        <taxon>Pseudomonadati</taxon>
        <taxon>Pseudomonadota</taxon>
        <taxon>Alphaproteobacteria</taxon>
        <taxon>Hyphomicrobiales</taxon>
        <taxon>Rhizobiaceae</taxon>
        <taxon>Flavimaribacter</taxon>
    </lineage>
</organism>
<dbReference type="GO" id="GO:0016836">
    <property type="term" value="F:hydro-lyase activity"/>
    <property type="evidence" value="ECO:0007669"/>
    <property type="project" value="InterPro"/>
</dbReference>
<dbReference type="EMBL" id="JAICBX010000002">
    <property type="protein sequence ID" value="MBW8638164.1"/>
    <property type="molecule type" value="Genomic_DNA"/>
</dbReference>
<dbReference type="PANTHER" id="PTHR43351:SF2">
    <property type="entry name" value="L(+)-TARTRATE DEHYDRATASE SUBUNIT BETA-RELATED"/>
    <property type="match status" value="1"/>
</dbReference>
<dbReference type="AlphaFoldDB" id="A0AAE2ZJW4"/>
<name>A0AAE2ZJW4_9HYPH</name>
<feature type="domain" description="Fe-S hydro-lyase tartrate dehydratase beta-type catalytic" evidence="3">
    <location>
        <begin position="5"/>
        <end position="182"/>
    </location>
</feature>
<dbReference type="Gene3D" id="3.20.130.10">
    <property type="entry name" value="Fe-S hydro-lyase, tartrate dehydratase beta-type, catalytic domain"/>
    <property type="match status" value="1"/>
</dbReference>
<proteinExistence type="inferred from homology"/>
<keyword evidence="5" id="KW-1185">Reference proteome</keyword>
<evidence type="ECO:0000313" key="5">
    <source>
        <dbReference type="Proteomes" id="UP001196509"/>
    </source>
</evidence>
<sequence length="207" mass="22833">MSEYRLKTPLDREDIDKLRIGDVVYLDGEIITTAGFPTHQRIMDAIARSEEPPINLKGAVFLHMGSCNIDTPDGVVTEYVNPTTSTRFNAFMPTLVRHFGFTAVGGKGGMDQSCVDALQETGCVYFSMIGGAAPLLTEGVKRLVETGWDDLITQFRLSRFEVENFGPLMVAIDAHGHSRYADLTKAATDKLSEIKRKLREGRQASTS</sequence>
<protein>
    <submittedName>
        <fullName evidence="4">Fumarate hydratase C-terminal domain-containing protein</fullName>
    </submittedName>
</protein>
<accession>A0AAE2ZJW4</accession>
<comment type="similarity">
    <text evidence="1">Belongs to the class-I fumarase family.</text>
</comment>
<dbReference type="Proteomes" id="UP001196509">
    <property type="component" value="Unassembled WGS sequence"/>
</dbReference>
<evidence type="ECO:0000256" key="2">
    <source>
        <dbReference type="ARBA" id="ARBA00023239"/>
    </source>
</evidence>
<dbReference type="SUPFAM" id="SSF117457">
    <property type="entry name" value="FumA C-terminal domain-like"/>
    <property type="match status" value="1"/>
</dbReference>
<dbReference type="Pfam" id="PF05683">
    <property type="entry name" value="Fumerase_C"/>
    <property type="match status" value="1"/>
</dbReference>